<dbReference type="PANTHER" id="PTHR42748:SF22">
    <property type="entry name" value="NMRA-LIKE DOMAIN-CONTAINING PROTEIN"/>
    <property type="match status" value="1"/>
</dbReference>
<evidence type="ECO:0000313" key="6">
    <source>
        <dbReference type="Proteomes" id="UP000777482"/>
    </source>
</evidence>
<evidence type="ECO:0000259" key="4">
    <source>
        <dbReference type="Pfam" id="PF05368"/>
    </source>
</evidence>
<name>A0A9P6W0L4_RHOMI</name>
<accession>A0A9P6W0L4</accession>
<evidence type="ECO:0000256" key="2">
    <source>
        <dbReference type="ARBA" id="ARBA00022857"/>
    </source>
</evidence>
<organism evidence="5 6">
    <name type="scientific">Rhodotorula mucilaginosa</name>
    <name type="common">Yeast</name>
    <name type="synonym">Rhodotorula rubra</name>
    <dbReference type="NCBI Taxonomy" id="5537"/>
    <lineage>
        <taxon>Eukaryota</taxon>
        <taxon>Fungi</taxon>
        <taxon>Dikarya</taxon>
        <taxon>Basidiomycota</taxon>
        <taxon>Pucciniomycotina</taxon>
        <taxon>Microbotryomycetes</taxon>
        <taxon>Sporidiobolales</taxon>
        <taxon>Sporidiobolaceae</taxon>
        <taxon>Rhodotorula</taxon>
    </lineage>
</organism>
<dbReference type="Gene3D" id="3.90.25.10">
    <property type="entry name" value="UDP-galactose 4-epimerase, domain 1"/>
    <property type="match status" value="1"/>
</dbReference>
<evidence type="ECO:0000256" key="3">
    <source>
        <dbReference type="SAM" id="MobiDB-lite"/>
    </source>
</evidence>
<dbReference type="EMBL" id="PUHQ01000044">
    <property type="protein sequence ID" value="KAG0660410.1"/>
    <property type="molecule type" value="Genomic_DNA"/>
</dbReference>
<dbReference type="InterPro" id="IPR008030">
    <property type="entry name" value="NmrA-like"/>
</dbReference>
<feature type="compositionally biased region" description="Polar residues" evidence="3">
    <location>
        <begin position="21"/>
        <end position="31"/>
    </location>
</feature>
<evidence type="ECO:0000313" key="5">
    <source>
        <dbReference type="EMBL" id="KAG0660410.1"/>
    </source>
</evidence>
<feature type="compositionally biased region" description="Basic and acidic residues" evidence="3">
    <location>
        <begin position="1"/>
        <end position="11"/>
    </location>
</feature>
<dbReference type="OrthoDB" id="10254221at2759"/>
<dbReference type="PANTHER" id="PTHR42748">
    <property type="entry name" value="NITROGEN METABOLITE REPRESSION PROTEIN NMRA FAMILY MEMBER"/>
    <property type="match status" value="1"/>
</dbReference>
<dbReference type="InterPro" id="IPR036291">
    <property type="entry name" value="NAD(P)-bd_dom_sf"/>
</dbReference>
<feature type="compositionally biased region" description="Low complexity" evidence="3">
    <location>
        <begin position="45"/>
        <end position="62"/>
    </location>
</feature>
<dbReference type="SUPFAM" id="SSF51735">
    <property type="entry name" value="NAD(P)-binding Rossmann-fold domains"/>
    <property type="match status" value="1"/>
</dbReference>
<comment type="similarity">
    <text evidence="1">Belongs to the NmrA-type oxidoreductase family.</text>
</comment>
<feature type="region of interest" description="Disordered" evidence="3">
    <location>
        <begin position="1"/>
        <end position="62"/>
    </location>
</feature>
<sequence>MFVRGDDDASRRSSCPRYPFTPQQQIEQQTMAPKKTVAKKEEDGSNSNNKASSGSGGANSNKSAADRVIAVTAAEGYTGSALLELLASDQFKGSYSKLVGLTFGEPKDDVKAILEDAGIETMMVDEIDEKMIKQLGVDTLCLIPPANKEKMALVKQILTLGKKAKSVQNVVLVSSAGADYAERDKQPRLREFIDLEVLAMQPKSDPSTGDTGHSPCIVRAGFYMENLLLYSKQAQGEGQLPIPIDPDHKFAPVALGDVALLLATILTSKGPHGLGDEVRGQMIVCTGPQLVAGPELAEAASQALGTKLEFKSITEAQAKKILSSEQGEELDDAEREYLLEYCELPERRRLHQSPSVSKNSLVREGKTNYVASPPAFKMLTGQDLTLATTFFESYQDSFKRKKRRTTK</sequence>
<dbReference type="InterPro" id="IPR051164">
    <property type="entry name" value="NmrA-like_oxidored"/>
</dbReference>
<dbReference type="Pfam" id="PF05368">
    <property type="entry name" value="NmrA"/>
    <property type="match status" value="1"/>
</dbReference>
<feature type="domain" description="NmrA-like" evidence="4">
    <location>
        <begin position="67"/>
        <end position="335"/>
    </location>
</feature>
<dbReference type="AlphaFoldDB" id="A0A9P6W0L4"/>
<gene>
    <name evidence="5" type="ORF">C6P46_004590</name>
</gene>
<comment type="caution">
    <text evidence="5">The sequence shown here is derived from an EMBL/GenBank/DDBJ whole genome shotgun (WGS) entry which is preliminary data.</text>
</comment>
<reference evidence="5 6" key="1">
    <citation type="submission" date="2020-11" db="EMBL/GenBank/DDBJ databases">
        <title>Kefir isolates.</title>
        <authorList>
            <person name="Marcisauskas S."/>
            <person name="Kim Y."/>
            <person name="Blasche S."/>
        </authorList>
    </citation>
    <scope>NUCLEOTIDE SEQUENCE [LARGE SCALE GENOMIC DNA]</scope>
    <source>
        <strain evidence="5 6">KR</strain>
    </source>
</reference>
<keyword evidence="2" id="KW-0521">NADP</keyword>
<evidence type="ECO:0000256" key="1">
    <source>
        <dbReference type="ARBA" id="ARBA00006328"/>
    </source>
</evidence>
<keyword evidence="6" id="KW-1185">Reference proteome</keyword>
<dbReference type="GO" id="GO:0005634">
    <property type="term" value="C:nucleus"/>
    <property type="evidence" value="ECO:0007669"/>
    <property type="project" value="TreeGrafter"/>
</dbReference>
<dbReference type="Gene3D" id="3.40.50.720">
    <property type="entry name" value="NAD(P)-binding Rossmann-like Domain"/>
    <property type="match status" value="1"/>
</dbReference>
<dbReference type="Proteomes" id="UP000777482">
    <property type="component" value="Unassembled WGS sequence"/>
</dbReference>
<proteinExistence type="inferred from homology"/>
<protein>
    <recommendedName>
        <fullName evidence="4">NmrA-like domain-containing protein</fullName>
    </recommendedName>
</protein>